<keyword evidence="1" id="KW-0472">Membrane</keyword>
<evidence type="ECO:0000313" key="2">
    <source>
        <dbReference type="EMBL" id="RUO44505.1"/>
    </source>
</evidence>
<accession>A0AA94JDX0</accession>
<name>A0AA94JDX0_9GAMM</name>
<feature type="transmembrane region" description="Helical" evidence="1">
    <location>
        <begin position="46"/>
        <end position="63"/>
    </location>
</feature>
<dbReference type="EMBL" id="PIPS01000001">
    <property type="protein sequence ID" value="RUO44505.1"/>
    <property type="molecule type" value="Genomic_DNA"/>
</dbReference>
<keyword evidence="3" id="KW-1185">Reference proteome</keyword>
<dbReference type="AlphaFoldDB" id="A0AA94JDX0"/>
<gene>
    <name evidence="2" type="ORF">CWE23_00195</name>
</gene>
<dbReference type="Proteomes" id="UP000286680">
    <property type="component" value="Unassembled WGS sequence"/>
</dbReference>
<evidence type="ECO:0000256" key="1">
    <source>
        <dbReference type="SAM" id="Phobius"/>
    </source>
</evidence>
<comment type="caution">
    <text evidence="2">The sequence shown here is derived from an EMBL/GenBank/DDBJ whole genome shotgun (WGS) entry which is preliminary data.</text>
</comment>
<keyword evidence="1" id="KW-0812">Transmembrane</keyword>
<keyword evidence="1" id="KW-1133">Transmembrane helix</keyword>
<protein>
    <submittedName>
        <fullName evidence="2">Uncharacterized protein</fullName>
    </submittedName>
</protein>
<sequence>MCNLTSERRLNVYKVDKLPINPNHPLIITLVAFFLLFILIEGDSGDLILSSLMFTVFGFYHRYHIARIDELDERVSELESRLETCGQSDELNRGRTTTT</sequence>
<reference evidence="3" key="1">
    <citation type="journal article" date="2018" name="Front. Microbiol.">
        <title>Genome-Based Analysis Reveals the Taxonomy and Diversity of the Family Idiomarinaceae.</title>
        <authorList>
            <person name="Liu Y."/>
            <person name="Lai Q."/>
            <person name="Shao Z."/>
        </authorList>
    </citation>
    <scope>NUCLEOTIDE SEQUENCE [LARGE SCALE GENOMIC DNA]</scope>
    <source>
        <strain evidence="3">SN-14</strain>
    </source>
</reference>
<proteinExistence type="predicted"/>
<evidence type="ECO:0000313" key="3">
    <source>
        <dbReference type="Proteomes" id="UP000286680"/>
    </source>
</evidence>
<feature type="transmembrane region" description="Helical" evidence="1">
    <location>
        <begin position="21"/>
        <end position="40"/>
    </location>
</feature>
<organism evidence="2 3">
    <name type="scientific">Idiomarina aquatica</name>
    <dbReference type="NCBI Taxonomy" id="1327752"/>
    <lineage>
        <taxon>Bacteria</taxon>
        <taxon>Pseudomonadati</taxon>
        <taxon>Pseudomonadota</taxon>
        <taxon>Gammaproteobacteria</taxon>
        <taxon>Alteromonadales</taxon>
        <taxon>Idiomarinaceae</taxon>
        <taxon>Idiomarina</taxon>
    </lineage>
</organism>